<evidence type="ECO:0000313" key="7">
    <source>
        <dbReference type="Proteomes" id="UP000199180"/>
    </source>
</evidence>
<organism evidence="6 7">
    <name type="scientific">Paracoccus homiensis</name>
    <dbReference type="NCBI Taxonomy" id="364199"/>
    <lineage>
        <taxon>Bacteria</taxon>
        <taxon>Pseudomonadati</taxon>
        <taxon>Pseudomonadota</taxon>
        <taxon>Alphaproteobacteria</taxon>
        <taxon>Rhodobacterales</taxon>
        <taxon>Paracoccaceae</taxon>
        <taxon>Paracoccus</taxon>
    </lineage>
</organism>
<dbReference type="OrthoDB" id="9813056at2"/>
<evidence type="ECO:0000259" key="5">
    <source>
        <dbReference type="PROSITE" id="PS50931"/>
    </source>
</evidence>
<sequence>MRPNLNRLLYFTAILDEGSITAAANRLGVGKAVVSKQIQLLEAEVGQSLLLRNTRRLSPTEAGRQLYDQCSPALTQVATAIDSVSQKDATPRGRLRITAPVDLGLDVIAPMAARFREEHPQVQLDLFLTDDHLDPVAERLDLSFTVGWLRESDHLARKLADFREIVVASPETAAALRVTSPDTLAALPMALNRRVANRPVWTFTRQKEQREVALSPVITANITLGVLQAVRTGRYITILPDFLVTDSLRTGELVQLLPDWSLRTGGIYTVTPAGQIRSNALKAFLAAVRKAF</sequence>
<dbReference type="PROSITE" id="PS50931">
    <property type="entry name" value="HTH_LYSR"/>
    <property type="match status" value="1"/>
</dbReference>
<dbReference type="InterPro" id="IPR058163">
    <property type="entry name" value="LysR-type_TF_proteobact-type"/>
</dbReference>
<dbReference type="Pfam" id="PF03466">
    <property type="entry name" value="LysR_substrate"/>
    <property type="match status" value="1"/>
</dbReference>
<evidence type="ECO:0000256" key="1">
    <source>
        <dbReference type="ARBA" id="ARBA00009437"/>
    </source>
</evidence>
<accession>A0A1I0HYE7</accession>
<dbReference type="Gene3D" id="3.40.190.290">
    <property type="match status" value="1"/>
</dbReference>
<evidence type="ECO:0000256" key="3">
    <source>
        <dbReference type="ARBA" id="ARBA00023125"/>
    </source>
</evidence>
<dbReference type="PANTHER" id="PTHR30537">
    <property type="entry name" value="HTH-TYPE TRANSCRIPTIONAL REGULATOR"/>
    <property type="match status" value="1"/>
</dbReference>
<evidence type="ECO:0000256" key="2">
    <source>
        <dbReference type="ARBA" id="ARBA00023015"/>
    </source>
</evidence>
<keyword evidence="2" id="KW-0805">Transcription regulation</keyword>
<dbReference type="Proteomes" id="UP000199180">
    <property type="component" value="Unassembled WGS sequence"/>
</dbReference>
<reference evidence="6 7" key="1">
    <citation type="submission" date="2016-10" db="EMBL/GenBank/DDBJ databases">
        <authorList>
            <person name="de Groot N.N."/>
        </authorList>
    </citation>
    <scope>NUCLEOTIDE SEQUENCE [LARGE SCALE GENOMIC DNA]</scope>
    <source>
        <strain evidence="6 7">DSM 17862</strain>
    </source>
</reference>
<dbReference type="PANTHER" id="PTHR30537:SF5">
    <property type="entry name" value="HTH-TYPE TRANSCRIPTIONAL ACTIVATOR TTDR-RELATED"/>
    <property type="match status" value="1"/>
</dbReference>
<dbReference type="InterPro" id="IPR036390">
    <property type="entry name" value="WH_DNA-bd_sf"/>
</dbReference>
<dbReference type="AlphaFoldDB" id="A0A1I0HYE7"/>
<dbReference type="InterPro" id="IPR000847">
    <property type="entry name" value="LysR_HTH_N"/>
</dbReference>
<dbReference type="GO" id="GO:0003700">
    <property type="term" value="F:DNA-binding transcription factor activity"/>
    <property type="evidence" value="ECO:0007669"/>
    <property type="project" value="InterPro"/>
</dbReference>
<dbReference type="FunFam" id="1.10.10.10:FF:000001">
    <property type="entry name" value="LysR family transcriptional regulator"/>
    <property type="match status" value="1"/>
</dbReference>
<dbReference type="GO" id="GO:0006351">
    <property type="term" value="P:DNA-templated transcription"/>
    <property type="evidence" value="ECO:0007669"/>
    <property type="project" value="TreeGrafter"/>
</dbReference>
<comment type="similarity">
    <text evidence="1">Belongs to the LysR transcriptional regulatory family.</text>
</comment>
<dbReference type="Pfam" id="PF00126">
    <property type="entry name" value="HTH_1"/>
    <property type="match status" value="1"/>
</dbReference>
<keyword evidence="4" id="KW-0804">Transcription</keyword>
<proteinExistence type="inferred from homology"/>
<name>A0A1I0HYE7_9RHOB</name>
<dbReference type="CDD" id="cd08422">
    <property type="entry name" value="PBP2_CrgA_like"/>
    <property type="match status" value="1"/>
</dbReference>
<feature type="domain" description="HTH lysR-type" evidence="5">
    <location>
        <begin position="3"/>
        <end position="60"/>
    </location>
</feature>
<keyword evidence="3 6" id="KW-0238">DNA-binding</keyword>
<dbReference type="SUPFAM" id="SSF46785">
    <property type="entry name" value="Winged helix' DNA-binding domain"/>
    <property type="match status" value="1"/>
</dbReference>
<dbReference type="GO" id="GO:0043565">
    <property type="term" value="F:sequence-specific DNA binding"/>
    <property type="evidence" value="ECO:0007669"/>
    <property type="project" value="TreeGrafter"/>
</dbReference>
<evidence type="ECO:0000256" key="4">
    <source>
        <dbReference type="ARBA" id="ARBA00023163"/>
    </source>
</evidence>
<dbReference type="SUPFAM" id="SSF53850">
    <property type="entry name" value="Periplasmic binding protein-like II"/>
    <property type="match status" value="1"/>
</dbReference>
<dbReference type="STRING" id="364199.SAMN04489858_11324"/>
<dbReference type="InterPro" id="IPR005119">
    <property type="entry name" value="LysR_subst-bd"/>
</dbReference>
<evidence type="ECO:0000313" key="6">
    <source>
        <dbReference type="EMBL" id="SET88419.1"/>
    </source>
</evidence>
<dbReference type="RefSeq" id="WP_090736721.1">
    <property type="nucleotide sequence ID" value="NZ_FOHO01000013.1"/>
</dbReference>
<dbReference type="EMBL" id="FOHO01000013">
    <property type="protein sequence ID" value="SET88419.1"/>
    <property type="molecule type" value="Genomic_DNA"/>
</dbReference>
<dbReference type="InterPro" id="IPR036388">
    <property type="entry name" value="WH-like_DNA-bd_sf"/>
</dbReference>
<keyword evidence="7" id="KW-1185">Reference proteome</keyword>
<gene>
    <name evidence="6" type="ORF">SAMN04489858_11324</name>
</gene>
<dbReference type="Gene3D" id="1.10.10.10">
    <property type="entry name" value="Winged helix-like DNA-binding domain superfamily/Winged helix DNA-binding domain"/>
    <property type="match status" value="1"/>
</dbReference>
<protein>
    <submittedName>
        <fullName evidence="6">DNA-binding transcriptional regulator, LysR family</fullName>
    </submittedName>
</protein>